<keyword evidence="8" id="KW-0221">Differentiation</keyword>
<feature type="compositionally biased region" description="Polar residues" evidence="17">
    <location>
        <begin position="1528"/>
        <end position="1537"/>
    </location>
</feature>
<dbReference type="GO" id="GO:0016020">
    <property type="term" value="C:membrane"/>
    <property type="evidence" value="ECO:0007669"/>
    <property type="project" value="UniProtKB-SubCell"/>
</dbReference>
<dbReference type="SMART" id="SM00060">
    <property type="entry name" value="FN3"/>
    <property type="match status" value="3"/>
</dbReference>
<feature type="domain" description="Fibronectin type-III" evidence="21">
    <location>
        <begin position="748"/>
        <end position="841"/>
    </location>
</feature>
<dbReference type="FunFam" id="2.60.40.10:FF:000026">
    <property type="entry name" value="roundabout homolog 2 isoform X1"/>
    <property type="match status" value="1"/>
</dbReference>
<dbReference type="InterPro" id="IPR007110">
    <property type="entry name" value="Ig-like_dom"/>
</dbReference>
<dbReference type="InterPro" id="IPR036179">
    <property type="entry name" value="Ig-like_dom_sf"/>
</dbReference>
<feature type="compositionally biased region" description="Low complexity" evidence="17">
    <location>
        <begin position="1222"/>
        <end position="1231"/>
    </location>
</feature>
<keyword evidence="6 19" id="KW-0732">Signal</keyword>
<proteinExistence type="inferred from homology"/>
<feature type="region of interest" description="Disordered" evidence="17">
    <location>
        <begin position="1081"/>
        <end position="1360"/>
    </location>
</feature>
<dbReference type="CDD" id="cd00063">
    <property type="entry name" value="FN3"/>
    <property type="match status" value="2"/>
</dbReference>
<evidence type="ECO:0000256" key="6">
    <source>
        <dbReference type="ARBA" id="ARBA00022729"/>
    </source>
</evidence>
<dbReference type="GO" id="GO:0007399">
    <property type="term" value="P:nervous system development"/>
    <property type="evidence" value="ECO:0007669"/>
    <property type="project" value="UniProtKB-KW"/>
</dbReference>
<feature type="chain" id="PRO_5044698921" evidence="19">
    <location>
        <begin position="25"/>
        <end position="1703"/>
    </location>
</feature>
<feature type="compositionally biased region" description="Basic and acidic residues" evidence="17">
    <location>
        <begin position="1581"/>
        <end position="1593"/>
    </location>
</feature>
<dbReference type="OMA" id="WHRGRES"/>
<evidence type="ECO:0000256" key="12">
    <source>
        <dbReference type="ARBA" id="ARBA00023157"/>
    </source>
</evidence>
<feature type="region of interest" description="Disordered" evidence="17">
    <location>
        <begin position="727"/>
        <end position="750"/>
    </location>
</feature>
<dbReference type="FunFam" id="2.60.40.10:FF:000043">
    <property type="entry name" value="roundabout homolog 2 isoform X2"/>
    <property type="match status" value="1"/>
</dbReference>
<evidence type="ECO:0000256" key="14">
    <source>
        <dbReference type="ARBA" id="ARBA00023180"/>
    </source>
</evidence>
<feature type="domain" description="Ig-like" evidence="20">
    <location>
        <begin position="136"/>
        <end position="224"/>
    </location>
</feature>
<dbReference type="PANTHER" id="PTHR44170:SF60">
    <property type="entry name" value="ROUNDABOUT HOMOLOG 1"/>
    <property type="match status" value="1"/>
</dbReference>
<dbReference type="Pfam" id="PF00041">
    <property type="entry name" value="fn3"/>
    <property type="match status" value="2"/>
</dbReference>
<feature type="compositionally biased region" description="Pro residues" evidence="17">
    <location>
        <begin position="1186"/>
        <end position="1208"/>
    </location>
</feature>
<evidence type="ECO:0000256" key="17">
    <source>
        <dbReference type="SAM" id="MobiDB-lite"/>
    </source>
</evidence>
<feature type="transmembrane region" description="Helical" evidence="18">
    <location>
        <begin position="865"/>
        <end position="886"/>
    </location>
</feature>
<accession>A0A9J7LBR2</accession>
<dbReference type="FunFam" id="2.60.40.10:FF:000053">
    <property type="entry name" value="Roundabout guidance receptor 1"/>
    <property type="match status" value="1"/>
</dbReference>
<keyword evidence="2" id="KW-0217">Developmental protein</keyword>
<evidence type="ECO:0000313" key="23">
    <source>
        <dbReference type="RefSeq" id="XP_035679918.1"/>
    </source>
</evidence>
<comment type="similarity">
    <text evidence="16">Belongs to the immunoglobulin superfamily. ROBO family.</text>
</comment>
<evidence type="ECO:0000256" key="4">
    <source>
        <dbReference type="ARBA" id="ARBA00022553"/>
    </source>
</evidence>
<feature type="compositionally biased region" description="Basic and acidic residues" evidence="17">
    <location>
        <begin position="1105"/>
        <end position="1117"/>
    </location>
</feature>
<evidence type="ECO:0000313" key="22">
    <source>
        <dbReference type="Proteomes" id="UP000001554"/>
    </source>
</evidence>
<dbReference type="OrthoDB" id="428111at2759"/>
<organism evidence="22 23">
    <name type="scientific">Branchiostoma floridae</name>
    <name type="common">Florida lancelet</name>
    <name type="synonym">Amphioxus</name>
    <dbReference type="NCBI Taxonomy" id="7739"/>
    <lineage>
        <taxon>Eukaryota</taxon>
        <taxon>Metazoa</taxon>
        <taxon>Chordata</taxon>
        <taxon>Cephalochordata</taxon>
        <taxon>Leptocardii</taxon>
        <taxon>Amphioxiformes</taxon>
        <taxon>Branchiostomatidae</taxon>
        <taxon>Branchiostoma</taxon>
    </lineage>
</organism>
<dbReference type="Gene3D" id="2.60.40.10">
    <property type="entry name" value="Immunoglobulins"/>
    <property type="match status" value="8"/>
</dbReference>
<dbReference type="GeneID" id="118418184"/>
<dbReference type="Pfam" id="PF07679">
    <property type="entry name" value="I-set"/>
    <property type="match status" value="4"/>
</dbReference>
<dbReference type="PANTHER" id="PTHR44170">
    <property type="entry name" value="PROTEIN SIDEKICK"/>
    <property type="match status" value="1"/>
</dbReference>
<dbReference type="GO" id="GO:0030154">
    <property type="term" value="P:cell differentiation"/>
    <property type="evidence" value="ECO:0007669"/>
    <property type="project" value="UniProtKB-KW"/>
</dbReference>
<keyword evidence="3" id="KW-0145">Chemotaxis</keyword>
<feature type="domain" description="Fibronectin type-III" evidence="21">
    <location>
        <begin position="529"/>
        <end position="624"/>
    </location>
</feature>
<keyword evidence="13" id="KW-0675">Receptor</keyword>
<keyword evidence="5 18" id="KW-0812">Transmembrane</keyword>
<keyword evidence="9" id="KW-0524">Neurogenesis</keyword>
<evidence type="ECO:0000256" key="15">
    <source>
        <dbReference type="ARBA" id="ARBA00023319"/>
    </source>
</evidence>
<evidence type="ECO:0000256" key="2">
    <source>
        <dbReference type="ARBA" id="ARBA00022473"/>
    </source>
</evidence>
<dbReference type="InterPro" id="IPR003598">
    <property type="entry name" value="Ig_sub2"/>
</dbReference>
<sequence>MDCKMTRILLQAVIAVLVLRTAKATRYQQDDFPPRIIEHPSDIIVPKGEPATLNCKAEGQPTPTIQWFKDGQPVETDLENARSHRMLLPSGSLFFLRIIHGRRSKPDAGRYQCVATNYLGRAVSNNATLEVAVLRDDFKENPRSLTVAVGEPAVLQCDPPRGYPEPRITWEKNGLVVRNEGERIRVLESGKLMISEVKKSDAGTYVCIGTNMVGRRVSEQATLSVYVKPSFSEAPEDVTAIVKEDVEFKCKVRGDPAPQVSWSREESALPLGRARILDNKNLKIERVTSADEGTYVCTAENLVGRVEGKATLTIHERPTFKTKPRDQVIGLNRIATFLCETAGNPPPAVFWQKEGSQVLMFPNQNHGRFKVTSNGELIISGVQKADEGWYVCSALSVAGSETERAYLKVAVLSDRPPPIIRQGPTNMTLNIGELAMLPCQASGNPAPSIRWLKDSNPILATDHRIMLLDRGTLQISDVRIGDSGMYTCIASSESGETTWTASLNVHEPTDPSQIFPPRLQPESSDLPGPPNKPVISNITKSSLRLTWRPSAKSGASEVRSYTVEYFSHDLGTGWVTVASDVRSTTYMVRNLRTATSYMFLIRAQNGQGLSLPSPVSDAIRTKGDSAIPTLSPEDQQLVEQKLRSVQIEMRQPVAISSTEIQVNWQVRNFKGLERYLQGFHIMYRPSYSNAPYSTETVTDKRASTAVVNGLAKFTSYDIMIQPFFNERHQGPPSSPVTSKTLEDAPSAAPQGVTATLATKDSIRIQWDAIPRDKANGVIKGYQVWCLGNETRFHKNMTTNMTSVVIRDLIPGMLYRIEVAAFTTAPGYGPSSEHRYIQMDPNLMASPGEVSLSLAQQISDVVKTPAFIAGIGAFFWLALLIFSIWLYRRHKKKKSALRGDIGGSGTVPNYLSTLLHSFIYTPAVNLNRDRDNAAALADSNHHHHQHWLDQSWPNTSAHHHPNQTGCTMTTCCSGSGGSISEMGNNTTGRKFDINDMVYDNLGKEKAKMQPEVETGVPPYMVHNANMPPDVESLPEYAEVGNQPHLKTFLTKQQNMNHLGSPAPYASTSVVDTNLNENLNLEKSVSENGSEKWMPTFTRGKRKNGRRTPDAYTPDHKVNNDMYPQENSEGSQMSTSLSNPMYDNRPRSPYSDGSATDDSSRRRRRAQNKPPPSAAKQAGPPLNWADLLPPPPEHPPPSEVDSPPGTPPRSPYSSSHRSDRSSKRPPCTTSPSHLSDKSSSDRGPTPPARTYRHNNSDLSSPEERGPTPPKRTVNVPPSPDHRPTPDSPNTDVTLPCLPAHLEDTGQGPGLRIELPGYGYLDAPSDADTSVRDEDFENRDYDRERHLGEQTPASSMGDLESSVTGNRDLLDQADVDALDTDFDGFDTSEVEAIDSLEPSEFDALDGPDNDFLLYYLQFQKLLDSWENMERNRRSKPKSLKPPRENGRRYSDSMIAGWASATDDNDSVTSASNRSSAAESSDGSFFTDADFASAVAAAAESAGLTVQGSVVSDPNAGKKQFPGALRHKRSGSPFSTDSNASAALAQKPRPHPPSHRRRQDQSRSDSDGPSLNIGGDIAPSSESEQSSRPKTRPDVSRKPAPNRRQRQEPEELYYTSPHHHEWGGQLSPRNVYRDELSSYGRGTTTAGTNTPPMSPNSTSSRGSTGRRRERTPSNQGSLRNGSSGRDGSSDGGYVQANPIAFENKHAC</sequence>
<dbReference type="InterPro" id="IPR013098">
    <property type="entry name" value="Ig_I-set"/>
</dbReference>
<dbReference type="InterPro" id="IPR003599">
    <property type="entry name" value="Ig_sub"/>
</dbReference>
<evidence type="ECO:0000256" key="7">
    <source>
        <dbReference type="ARBA" id="ARBA00022737"/>
    </source>
</evidence>
<keyword evidence="4" id="KW-0597">Phosphoprotein</keyword>
<evidence type="ECO:0000256" key="1">
    <source>
        <dbReference type="ARBA" id="ARBA00004479"/>
    </source>
</evidence>
<feature type="compositionally biased region" description="Low complexity" evidence="17">
    <location>
        <begin position="1644"/>
        <end position="1659"/>
    </location>
</feature>
<evidence type="ECO:0000256" key="8">
    <source>
        <dbReference type="ARBA" id="ARBA00022782"/>
    </source>
</evidence>
<keyword evidence="7" id="KW-0677">Repeat</keyword>
<feature type="domain" description="Ig-like" evidence="20">
    <location>
        <begin position="418"/>
        <end position="504"/>
    </location>
</feature>
<feature type="compositionally biased region" description="Low complexity" evidence="17">
    <location>
        <begin position="1466"/>
        <end position="1479"/>
    </location>
</feature>
<dbReference type="RefSeq" id="XP_035679918.1">
    <property type="nucleotide sequence ID" value="XM_035824025.1"/>
</dbReference>
<dbReference type="CDD" id="cd07693">
    <property type="entry name" value="IgC_1_Robo"/>
    <property type="match status" value="1"/>
</dbReference>
<dbReference type="InterPro" id="IPR013783">
    <property type="entry name" value="Ig-like_fold"/>
</dbReference>
<keyword evidence="15" id="KW-0393">Immunoglobulin domain</keyword>
<dbReference type="FunFam" id="2.60.40.10:FF:000008">
    <property type="entry name" value="roundabout homolog 2 isoform X2"/>
    <property type="match status" value="2"/>
</dbReference>
<keyword evidence="22" id="KW-1185">Reference proteome</keyword>
<dbReference type="Proteomes" id="UP000001554">
    <property type="component" value="Chromosome 1"/>
</dbReference>
<evidence type="ECO:0000256" key="16">
    <source>
        <dbReference type="ARBA" id="ARBA00061206"/>
    </source>
</evidence>
<gene>
    <name evidence="23 24 25" type="primary">LOC118418184</name>
</gene>
<feature type="compositionally biased region" description="Polar residues" evidence="17">
    <location>
        <begin position="1123"/>
        <end position="1139"/>
    </location>
</feature>
<keyword evidence="12" id="KW-1015">Disulfide bond</keyword>
<dbReference type="PROSITE" id="PS50853">
    <property type="entry name" value="FN3"/>
    <property type="match status" value="3"/>
</dbReference>
<dbReference type="SMART" id="SM00406">
    <property type="entry name" value="IGv"/>
    <property type="match status" value="3"/>
</dbReference>
<keyword evidence="10 18" id="KW-1133">Transmembrane helix</keyword>
<feature type="region of interest" description="Disordered" evidence="17">
    <location>
        <begin position="510"/>
        <end position="530"/>
    </location>
</feature>
<feature type="signal peptide" evidence="19">
    <location>
        <begin position="1"/>
        <end position="24"/>
    </location>
</feature>
<feature type="compositionally biased region" description="Basic residues" evidence="17">
    <location>
        <begin position="1544"/>
        <end position="1554"/>
    </location>
</feature>
<dbReference type="SMART" id="SM00408">
    <property type="entry name" value="IGc2"/>
    <property type="match status" value="5"/>
</dbReference>
<comment type="subcellular location">
    <subcellularLocation>
        <location evidence="1">Membrane</location>
        <topology evidence="1">Single-pass type I membrane protein</topology>
    </subcellularLocation>
</comment>
<evidence type="ECO:0000256" key="19">
    <source>
        <dbReference type="SAM" id="SignalP"/>
    </source>
</evidence>
<reference evidence="22" key="1">
    <citation type="journal article" date="2020" name="Nat. Ecol. Evol.">
        <title>Deeply conserved synteny resolves early events in vertebrate evolution.</title>
        <authorList>
            <person name="Simakov O."/>
            <person name="Marletaz F."/>
            <person name="Yue J.X."/>
            <person name="O'Connell B."/>
            <person name="Jenkins J."/>
            <person name="Brandt A."/>
            <person name="Calef R."/>
            <person name="Tung C.H."/>
            <person name="Huang T.K."/>
            <person name="Schmutz J."/>
            <person name="Satoh N."/>
            <person name="Yu J.K."/>
            <person name="Putnam N.H."/>
            <person name="Green R.E."/>
            <person name="Rokhsar D.S."/>
        </authorList>
    </citation>
    <scope>NUCLEOTIDE SEQUENCE [LARGE SCALE GENOMIC DNA]</scope>
    <source>
        <strain evidence="22">S238N-H82</strain>
    </source>
</reference>
<feature type="domain" description="Ig-like" evidence="20">
    <location>
        <begin position="34"/>
        <end position="130"/>
    </location>
</feature>
<evidence type="ECO:0000259" key="21">
    <source>
        <dbReference type="PROSITE" id="PS50853"/>
    </source>
</evidence>
<evidence type="ECO:0000256" key="10">
    <source>
        <dbReference type="ARBA" id="ARBA00022989"/>
    </source>
</evidence>
<feature type="compositionally biased region" description="Low complexity" evidence="17">
    <location>
        <begin position="1668"/>
        <end position="1682"/>
    </location>
</feature>
<evidence type="ECO:0000256" key="9">
    <source>
        <dbReference type="ARBA" id="ARBA00022902"/>
    </source>
</evidence>
<evidence type="ECO:0000259" key="20">
    <source>
        <dbReference type="PROSITE" id="PS50835"/>
    </source>
</evidence>
<evidence type="ECO:0000256" key="11">
    <source>
        <dbReference type="ARBA" id="ARBA00023136"/>
    </source>
</evidence>
<dbReference type="SUPFAM" id="SSF49265">
    <property type="entry name" value="Fibronectin type III"/>
    <property type="match status" value="2"/>
</dbReference>
<dbReference type="GO" id="GO:0006935">
    <property type="term" value="P:chemotaxis"/>
    <property type="evidence" value="ECO:0007669"/>
    <property type="project" value="UniProtKB-KW"/>
</dbReference>
<dbReference type="FunFam" id="2.60.40.10:FF:000028">
    <property type="entry name" value="Neuronal cell adhesion molecule"/>
    <property type="match status" value="1"/>
</dbReference>
<feature type="domain" description="Ig-like" evidence="20">
    <location>
        <begin position="229"/>
        <end position="313"/>
    </location>
</feature>
<keyword evidence="14" id="KW-0325">Glycoprotein</keyword>
<keyword evidence="11 18" id="KW-0472">Membrane</keyword>
<dbReference type="PROSITE" id="PS50835">
    <property type="entry name" value="IG_LIKE"/>
    <property type="match status" value="5"/>
</dbReference>
<dbReference type="SMART" id="SM00409">
    <property type="entry name" value="IG"/>
    <property type="match status" value="5"/>
</dbReference>
<dbReference type="Pfam" id="PF13927">
    <property type="entry name" value="Ig_3"/>
    <property type="match status" value="1"/>
</dbReference>
<feature type="region of interest" description="Disordered" evidence="17">
    <location>
        <begin position="1426"/>
        <end position="1479"/>
    </location>
</feature>
<dbReference type="GO" id="GO:0098609">
    <property type="term" value="P:cell-cell adhesion"/>
    <property type="evidence" value="ECO:0000318"/>
    <property type="project" value="GO_Central"/>
</dbReference>
<evidence type="ECO:0000256" key="5">
    <source>
        <dbReference type="ARBA" id="ARBA00022692"/>
    </source>
</evidence>
<dbReference type="RefSeq" id="XP_035679929.1">
    <property type="nucleotide sequence ID" value="XM_035824036.1"/>
</dbReference>
<feature type="domain" description="Ig-like" evidence="20">
    <location>
        <begin position="318"/>
        <end position="410"/>
    </location>
</feature>
<dbReference type="RefSeq" id="XP_035679924.1">
    <property type="nucleotide sequence ID" value="XM_035824031.1"/>
</dbReference>
<dbReference type="InterPro" id="IPR036116">
    <property type="entry name" value="FN3_sf"/>
</dbReference>
<feature type="domain" description="Fibronectin type-III" evidence="21">
    <location>
        <begin position="646"/>
        <end position="743"/>
    </location>
</feature>
<feature type="compositionally biased region" description="Basic and acidic residues" evidence="17">
    <location>
        <begin position="1326"/>
        <end position="1345"/>
    </location>
</feature>
<dbReference type="SUPFAM" id="SSF48726">
    <property type="entry name" value="Immunoglobulin"/>
    <property type="match status" value="5"/>
</dbReference>
<feature type="compositionally biased region" description="Basic and acidic residues" evidence="17">
    <location>
        <begin position="1438"/>
        <end position="1447"/>
    </location>
</feature>
<dbReference type="InterPro" id="IPR013106">
    <property type="entry name" value="Ig_V-set"/>
</dbReference>
<evidence type="ECO:0000256" key="3">
    <source>
        <dbReference type="ARBA" id="ARBA00022500"/>
    </source>
</evidence>
<evidence type="ECO:0000256" key="13">
    <source>
        <dbReference type="ARBA" id="ARBA00023170"/>
    </source>
</evidence>
<protein>
    <submittedName>
        <fullName evidence="23 24">Roundabout homolog 1-like isoform X1</fullName>
    </submittedName>
</protein>
<evidence type="ECO:0000256" key="18">
    <source>
        <dbReference type="SAM" id="Phobius"/>
    </source>
</evidence>
<dbReference type="KEGG" id="bfo:118418184"/>
<feature type="region of interest" description="Disordered" evidence="17">
    <location>
        <begin position="1505"/>
        <end position="1703"/>
    </location>
</feature>
<evidence type="ECO:0000313" key="25">
    <source>
        <dbReference type="RefSeq" id="XP_035679929.1"/>
    </source>
</evidence>
<dbReference type="InterPro" id="IPR003961">
    <property type="entry name" value="FN3_dom"/>
</dbReference>
<reference evidence="23 24" key="2">
    <citation type="submission" date="2025-04" db="UniProtKB">
        <authorList>
            <consortium name="RefSeq"/>
        </authorList>
    </citation>
    <scope>IDENTIFICATION</scope>
    <source>
        <strain evidence="23 24">S238N-H82</strain>
        <tissue evidence="23 24">Testes</tissue>
    </source>
</reference>
<name>A0A9J7LBR2_BRAFL</name>
<evidence type="ECO:0000313" key="24">
    <source>
        <dbReference type="RefSeq" id="XP_035679924.1"/>
    </source>
</evidence>